<feature type="transmembrane region" description="Helical" evidence="6">
    <location>
        <begin position="121"/>
        <end position="144"/>
    </location>
</feature>
<evidence type="ECO:0000256" key="1">
    <source>
        <dbReference type="ARBA" id="ARBA00004651"/>
    </source>
</evidence>
<organism evidence="8 9">
    <name type="scientific">Alteribacillus persepolensis</name>
    <dbReference type="NCBI Taxonomy" id="568899"/>
    <lineage>
        <taxon>Bacteria</taxon>
        <taxon>Bacillati</taxon>
        <taxon>Bacillota</taxon>
        <taxon>Bacilli</taxon>
        <taxon>Bacillales</taxon>
        <taxon>Bacillaceae</taxon>
        <taxon>Alteribacillus</taxon>
    </lineage>
</organism>
<accession>A0A1G8B0I2</accession>
<dbReference type="Proteomes" id="UP000199163">
    <property type="component" value="Unassembled WGS sequence"/>
</dbReference>
<evidence type="ECO:0000256" key="2">
    <source>
        <dbReference type="ARBA" id="ARBA00022448"/>
    </source>
</evidence>
<gene>
    <name evidence="8" type="ORF">SAMN05192534_10395</name>
</gene>
<dbReference type="InterPro" id="IPR011701">
    <property type="entry name" value="MFS"/>
</dbReference>
<feature type="transmembrane region" description="Helical" evidence="6">
    <location>
        <begin position="97"/>
        <end position="115"/>
    </location>
</feature>
<keyword evidence="2" id="KW-0813">Transport</keyword>
<feature type="transmembrane region" description="Helical" evidence="6">
    <location>
        <begin position="183"/>
        <end position="203"/>
    </location>
</feature>
<dbReference type="GO" id="GO:0005886">
    <property type="term" value="C:plasma membrane"/>
    <property type="evidence" value="ECO:0007669"/>
    <property type="project" value="UniProtKB-SubCell"/>
</dbReference>
<proteinExistence type="predicted"/>
<sequence length="410" mass="43191">MALFFTFLYICTRIYYRKNVQEQEAGDGRMKLGLIMVIGCLNVIAVMGARPTVSLFANDLGASATHIGFITSLFSFVPLLFAIYIGKKIDHLPSQTALIIGSYLGVIGIALPGLFSNMASLYASQVIAGSAQTIFVLAAQDFVGRISTKENRSKNVSWFSLGIGAGMFLGPLMSGFVADMSSYQVAFSALAATGVIGAVLVHFTPNVPPGEKRDKQQNTSSESFTQLFRIPSLRLALMYSALILFARDLYMTFFPLLGVEFGYSDSVIGFFIAMNGLAGVLVRFYLTRLLDYFGSIKLLIGTVVLVAAALAVLPFSPSIIVTGALVFLLGVGLGLGAPLSITLTLESSLEGRAGETLGLRLTLNRSTQVVTPLLLGAVASAAGLASMFLIGAAAVAAGLGAALKIGKGDS</sequence>
<evidence type="ECO:0000313" key="9">
    <source>
        <dbReference type="Proteomes" id="UP000199163"/>
    </source>
</evidence>
<dbReference type="PROSITE" id="PS50850">
    <property type="entry name" value="MFS"/>
    <property type="match status" value="1"/>
</dbReference>
<feature type="transmembrane region" description="Helical" evidence="6">
    <location>
        <begin position="370"/>
        <end position="403"/>
    </location>
</feature>
<dbReference type="AlphaFoldDB" id="A0A1G8B0I2"/>
<dbReference type="InterPro" id="IPR036259">
    <property type="entry name" value="MFS_trans_sf"/>
</dbReference>
<feature type="domain" description="Major facilitator superfamily (MFS) profile" evidence="7">
    <location>
        <begin position="28"/>
        <end position="410"/>
    </location>
</feature>
<feature type="transmembrane region" description="Helical" evidence="6">
    <location>
        <begin position="326"/>
        <end position="349"/>
    </location>
</feature>
<dbReference type="GO" id="GO:0022857">
    <property type="term" value="F:transmembrane transporter activity"/>
    <property type="evidence" value="ECO:0007669"/>
    <property type="project" value="InterPro"/>
</dbReference>
<evidence type="ECO:0000256" key="4">
    <source>
        <dbReference type="ARBA" id="ARBA00022989"/>
    </source>
</evidence>
<dbReference type="PANTHER" id="PTHR23526:SF4">
    <property type="entry name" value="INTEGRAL MEMBRANE TRANSPORT PROTEIN"/>
    <property type="match status" value="1"/>
</dbReference>
<feature type="transmembrane region" description="Helical" evidence="6">
    <location>
        <begin position="298"/>
        <end position="320"/>
    </location>
</feature>
<evidence type="ECO:0000313" key="8">
    <source>
        <dbReference type="EMBL" id="SDH26641.1"/>
    </source>
</evidence>
<dbReference type="PANTHER" id="PTHR23526">
    <property type="entry name" value="INTEGRAL MEMBRANE TRANSPORT PROTEIN-RELATED"/>
    <property type="match status" value="1"/>
</dbReference>
<evidence type="ECO:0000256" key="3">
    <source>
        <dbReference type="ARBA" id="ARBA00022692"/>
    </source>
</evidence>
<keyword evidence="9" id="KW-1185">Reference proteome</keyword>
<name>A0A1G8B0I2_9BACI</name>
<feature type="transmembrane region" description="Helical" evidence="6">
    <location>
        <begin position="266"/>
        <end position="286"/>
    </location>
</feature>
<dbReference type="STRING" id="568899.SAMN05192534_10395"/>
<reference evidence="8 9" key="1">
    <citation type="submission" date="2016-10" db="EMBL/GenBank/DDBJ databases">
        <authorList>
            <person name="de Groot N.N."/>
        </authorList>
    </citation>
    <scope>NUCLEOTIDE SEQUENCE [LARGE SCALE GENOMIC DNA]</scope>
    <source>
        <strain evidence="8 9">DSM 21632</strain>
    </source>
</reference>
<dbReference type="SUPFAM" id="SSF103473">
    <property type="entry name" value="MFS general substrate transporter"/>
    <property type="match status" value="1"/>
</dbReference>
<feature type="transmembrane region" description="Helical" evidence="6">
    <location>
        <begin position="224"/>
        <end position="246"/>
    </location>
</feature>
<keyword evidence="3 6" id="KW-0812">Transmembrane</keyword>
<keyword evidence="4 6" id="KW-1133">Transmembrane helix</keyword>
<dbReference type="Pfam" id="PF07690">
    <property type="entry name" value="MFS_1"/>
    <property type="match status" value="1"/>
</dbReference>
<dbReference type="InterPro" id="IPR020846">
    <property type="entry name" value="MFS_dom"/>
</dbReference>
<dbReference type="PRINTS" id="PR01035">
    <property type="entry name" value="TCRTETA"/>
</dbReference>
<dbReference type="Gene3D" id="1.20.1250.20">
    <property type="entry name" value="MFS general substrate transporter like domains"/>
    <property type="match status" value="1"/>
</dbReference>
<feature type="transmembrane region" description="Helical" evidence="6">
    <location>
        <begin position="65"/>
        <end position="85"/>
    </location>
</feature>
<dbReference type="EMBL" id="FNDK01000003">
    <property type="protein sequence ID" value="SDH26641.1"/>
    <property type="molecule type" value="Genomic_DNA"/>
</dbReference>
<evidence type="ECO:0000256" key="5">
    <source>
        <dbReference type="ARBA" id="ARBA00023136"/>
    </source>
</evidence>
<feature type="transmembrane region" description="Helical" evidence="6">
    <location>
        <begin position="32"/>
        <end position="53"/>
    </location>
</feature>
<feature type="transmembrane region" description="Helical" evidence="6">
    <location>
        <begin position="156"/>
        <end position="177"/>
    </location>
</feature>
<protein>
    <submittedName>
        <fullName evidence="8">Predicted arabinose efflux permease, MFS family</fullName>
    </submittedName>
</protein>
<dbReference type="InterPro" id="IPR001958">
    <property type="entry name" value="Tet-R_TetA/multi-R_MdtG-like"/>
</dbReference>
<evidence type="ECO:0000259" key="7">
    <source>
        <dbReference type="PROSITE" id="PS50850"/>
    </source>
</evidence>
<comment type="subcellular location">
    <subcellularLocation>
        <location evidence="1">Cell membrane</location>
        <topology evidence="1">Multi-pass membrane protein</topology>
    </subcellularLocation>
</comment>
<keyword evidence="5 6" id="KW-0472">Membrane</keyword>
<dbReference type="InterPro" id="IPR052528">
    <property type="entry name" value="Sugar_transport-like"/>
</dbReference>
<evidence type="ECO:0000256" key="6">
    <source>
        <dbReference type="SAM" id="Phobius"/>
    </source>
</evidence>